<dbReference type="PROSITE" id="PS50004">
    <property type="entry name" value="C2"/>
    <property type="match status" value="1"/>
</dbReference>
<dbReference type="InterPro" id="IPR035892">
    <property type="entry name" value="C2_domain_sf"/>
</dbReference>
<dbReference type="PANTHER" id="PTHR21623">
    <property type="entry name" value="SPERIOLIN-BINDING FACTOR"/>
    <property type="match status" value="1"/>
</dbReference>
<dbReference type="GeneTree" id="ENSGT00390000017366"/>
<name>A0A8C5QCI6_9ANUR</name>
<feature type="region of interest" description="Disordered" evidence="2">
    <location>
        <begin position="212"/>
        <end position="375"/>
    </location>
</feature>
<dbReference type="OrthoDB" id="552574at2759"/>
<feature type="coiled-coil region" evidence="1">
    <location>
        <begin position="883"/>
        <end position="910"/>
    </location>
</feature>
<reference evidence="4" key="2">
    <citation type="submission" date="2025-09" db="UniProtKB">
        <authorList>
            <consortium name="Ensembl"/>
        </authorList>
    </citation>
    <scope>IDENTIFICATION</scope>
</reference>
<dbReference type="Gene3D" id="2.60.40.150">
    <property type="entry name" value="C2 domain"/>
    <property type="match status" value="1"/>
</dbReference>
<dbReference type="InterPro" id="IPR039889">
    <property type="entry name" value="CCD33"/>
</dbReference>
<dbReference type="Pfam" id="PF00168">
    <property type="entry name" value="C2"/>
    <property type="match status" value="1"/>
</dbReference>
<evidence type="ECO:0000259" key="3">
    <source>
        <dbReference type="PROSITE" id="PS50004"/>
    </source>
</evidence>
<feature type="compositionally biased region" description="Basic and acidic residues" evidence="2">
    <location>
        <begin position="776"/>
        <end position="787"/>
    </location>
</feature>
<feature type="domain" description="C2" evidence="3">
    <location>
        <begin position="358"/>
        <end position="491"/>
    </location>
</feature>
<evidence type="ECO:0000313" key="5">
    <source>
        <dbReference type="Proteomes" id="UP000694569"/>
    </source>
</evidence>
<dbReference type="PANTHER" id="PTHR21623:SF2">
    <property type="entry name" value="COILED-COIL DOMAIN-CONTAINING PROTEIN 33"/>
    <property type="match status" value="1"/>
</dbReference>
<feature type="coiled-coil region" evidence="1">
    <location>
        <begin position="806"/>
        <end position="854"/>
    </location>
</feature>
<feature type="region of interest" description="Disordered" evidence="2">
    <location>
        <begin position="410"/>
        <end position="433"/>
    </location>
</feature>
<evidence type="ECO:0000256" key="2">
    <source>
        <dbReference type="SAM" id="MobiDB-lite"/>
    </source>
</evidence>
<feature type="compositionally biased region" description="Polar residues" evidence="2">
    <location>
        <begin position="416"/>
        <end position="429"/>
    </location>
</feature>
<feature type="compositionally biased region" description="Basic and acidic residues" evidence="2">
    <location>
        <begin position="350"/>
        <end position="363"/>
    </location>
</feature>
<dbReference type="Proteomes" id="UP000694569">
    <property type="component" value="Unplaced"/>
</dbReference>
<accession>A0A8C5QCI6</accession>
<proteinExistence type="predicted"/>
<feature type="coiled-coil region" evidence="1">
    <location>
        <begin position="1027"/>
        <end position="1061"/>
    </location>
</feature>
<sequence length="1101" mass="122968">MPAPAAQTAAPPGPPRLRLDDKVLSFEFLLLDAQFNELGQYQLVLRVENPLLDGSVEDVKLSANHGDIVRSNQAESDIVEQTDLTETIVFQKNTYLFILPQGLCKNDKHHDVRLCIDVLKFENDSHSKGKMVGQALFAIYPRTNQPRINLRAAPFEPLYNYQGVLALLRVGGSQLAMHCGRLAYNVCFKEYRPPEPVEKPKSTSLRRSILKTATTQPHTPKFDPIQASSSKTDSPRPGSFRDPIAQSSTPRSVKTKADVSVAEATTAKNTPRSHLSVLGYQESNSDLEEQEDRRSPDSVSQEQDDLAEDSEDSQSPPPSPVPPVSSRLPDDAPLLLPSPPKTPGPVKKTRVTEKPPVHTDHVQRSNGESSILSPPGTETIVVTLHTANNLPPTTAGSMPCPFVTLMSSSNEKKGENAQSISHSTKSPTHNPAWGETLTMTVSEEEAEKEEMVLTVADSDSRDVLLSYRLPLKVLRPFHTYHVSMAQTPGQASGGSCLNVTIQWRSSTLAHQEGFTYSALQVLLGGVDTPLQEIAHPLLAVARIVPSYSDYRKSLKPPGGCGVPHTRVTFPEPAPSRFQIPKAASESQPQVSSLGLPISQPLWNSSYLFQGRDGVTLFSEGAALVLEYYTVTDDSKLVPWNLTDFYGFSVIPLDMHVYHELMSDSKNKGKMFSGVPIQESGLKTISGEPPTVSLKLLLLKSERPEFFLSPMEVQTHIGQQPQQFHPSPTPREQVSNASEELQNDGPAFPSHNAMSDILPNPWSHPAASETKPADPGGTHRHEDPSPRHIRQDFASSKHMDLPSDPIMDHQEQELSNYRLAMQRMADDLISLRRQMSGLEAENSRLRSERSMLQDAGQSLLSDADIDVMTKTELADRIVTLKHKLASETSELRGMKDRVQQLQNELVRRNDREKELILIQRAHQQQQVVLQQYHQRASRAKTLQDTVRKQEKVIEKMEKLLDDKMRFEKRSRVEGGEKGAKMDQLQGEIYATLLAENSRLREELENTRQPVITVQQNVPVQETFSATEKFSLLSKLEKSQARVQSLERELEEAARRWGREKQDLLTRLSEQEMGFSRTQTTILHHFPTKDPELSSRRKLHPLT</sequence>
<dbReference type="Ensembl" id="ENSLLET00000036244.1">
    <property type="protein sequence ID" value="ENSLLEP00000034918.1"/>
    <property type="gene ID" value="ENSLLEG00000022013.1"/>
</dbReference>
<protein>
    <submittedName>
        <fullName evidence="4">Coiled-coil domain containing 33</fullName>
    </submittedName>
</protein>
<feature type="compositionally biased region" description="Acidic residues" evidence="2">
    <location>
        <begin position="302"/>
        <end position="312"/>
    </location>
</feature>
<organism evidence="4 5">
    <name type="scientific">Leptobrachium leishanense</name>
    <name type="common">Leishan spiny toad</name>
    <dbReference type="NCBI Taxonomy" id="445787"/>
    <lineage>
        <taxon>Eukaryota</taxon>
        <taxon>Metazoa</taxon>
        <taxon>Chordata</taxon>
        <taxon>Craniata</taxon>
        <taxon>Vertebrata</taxon>
        <taxon>Euteleostomi</taxon>
        <taxon>Amphibia</taxon>
        <taxon>Batrachia</taxon>
        <taxon>Anura</taxon>
        <taxon>Pelobatoidea</taxon>
        <taxon>Megophryidae</taxon>
        <taxon>Leptobrachium</taxon>
    </lineage>
</organism>
<keyword evidence="5" id="KW-1185">Reference proteome</keyword>
<feature type="compositionally biased region" description="Polar residues" evidence="2">
    <location>
        <begin position="716"/>
        <end position="739"/>
    </location>
</feature>
<dbReference type="GO" id="GO:0005777">
    <property type="term" value="C:peroxisome"/>
    <property type="evidence" value="ECO:0007669"/>
    <property type="project" value="TreeGrafter"/>
</dbReference>
<dbReference type="InterPro" id="IPR000008">
    <property type="entry name" value="C2_dom"/>
</dbReference>
<feature type="region of interest" description="Disordered" evidence="2">
    <location>
        <begin position="716"/>
        <end position="787"/>
    </location>
</feature>
<dbReference type="AlphaFoldDB" id="A0A8C5QCI6"/>
<reference evidence="4" key="1">
    <citation type="submission" date="2025-08" db="UniProtKB">
        <authorList>
            <consortium name="Ensembl"/>
        </authorList>
    </citation>
    <scope>IDENTIFICATION</scope>
</reference>
<keyword evidence="1" id="KW-0175">Coiled coil</keyword>
<evidence type="ECO:0000256" key="1">
    <source>
        <dbReference type="SAM" id="Coils"/>
    </source>
</evidence>
<dbReference type="SMART" id="SM00239">
    <property type="entry name" value="C2"/>
    <property type="match status" value="1"/>
</dbReference>
<dbReference type="SUPFAM" id="SSF49562">
    <property type="entry name" value="C2 domain (Calcium/lipid-binding domain, CaLB)"/>
    <property type="match status" value="1"/>
</dbReference>
<evidence type="ECO:0000313" key="4">
    <source>
        <dbReference type="Ensembl" id="ENSLLEP00000034918.1"/>
    </source>
</evidence>